<dbReference type="EMBL" id="SJSK01000002">
    <property type="protein sequence ID" value="TCC92201.1"/>
    <property type="molecule type" value="Genomic_DNA"/>
</dbReference>
<dbReference type="RefSeq" id="WP_131553142.1">
    <property type="nucleotide sequence ID" value="NZ_SJSK01000002.1"/>
</dbReference>
<comment type="caution">
    <text evidence="1">The sequence shown here is derived from an EMBL/GenBank/DDBJ whole genome shotgun (WGS) entry which is preliminary data.</text>
</comment>
<accession>A0A4R0MY21</accession>
<dbReference type="Pfam" id="PF20475">
    <property type="entry name" value="DUF6717"/>
    <property type="match status" value="1"/>
</dbReference>
<dbReference type="AlphaFoldDB" id="A0A4R0MY21"/>
<protein>
    <submittedName>
        <fullName evidence="1">Uncharacterized protein</fullName>
    </submittedName>
</protein>
<dbReference type="InterPro" id="IPR046562">
    <property type="entry name" value="DUF6717"/>
</dbReference>
<gene>
    <name evidence="1" type="ORF">EZ428_10760</name>
</gene>
<sequence>MLKRNFEFNKKDKSEWWLTLPEWKGDPEDLQMIEGADQWLDLISKNTDKVEIEMADEPFANAETLTLLRIREENLGGGGIYYLETYQSEKIDLKLWLCEVTSFVFDYIPQKLFFKVK</sequence>
<dbReference type="Proteomes" id="UP000292884">
    <property type="component" value="Unassembled WGS sequence"/>
</dbReference>
<organism evidence="1 2">
    <name type="scientific">Pedobacter frigiditerrae</name>
    <dbReference type="NCBI Taxonomy" id="2530452"/>
    <lineage>
        <taxon>Bacteria</taxon>
        <taxon>Pseudomonadati</taxon>
        <taxon>Bacteroidota</taxon>
        <taxon>Sphingobacteriia</taxon>
        <taxon>Sphingobacteriales</taxon>
        <taxon>Sphingobacteriaceae</taxon>
        <taxon>Pedobacter</taxon>
    </lineage>
</organism>
<keyword evidence="2" id="KW-1185">Reference proteome</keyword>
<reference evidence="1 2" key="1">
    <citation type="submission" date="2019-02" db="EMBL/GenBank/DDBJ databases">
        <title>Pedobacter sp. RP-1-13 sp. nov., isolated from Arctic soil.</title>
        <authorList>
            <person name="Dahal R.H."/>
        </authorList>
    </citation>
    <scope>NUCLEOTIDE SEQUENCE [LARGE SCALE GENOMIC DNA]</scope>
    <source>
        <strain evidence="1 2">RP-1-13</strain>
    </source>
</reference>
<name>A0A4R0MY21_9SPHI</name>
<dbReference type="OrthoDB" id="1095162at2"/>
<evidence type="ECO:0000313" key="1">
    <source>
        <dbReference type="EMBL" id="TCC92201.1"/>
    </source>
</evidence>
<evidence type="ECO:0000313" key="2">
    <source>
        <dbReference type="Proteomes" id="UP000292884"/>
    </source>
</evidence>
<proteinExistence type="predicted"/>